<evidence type="ECO:0000256" key="1">
    <source>
        <dbReference type="SAM" id="MobiDB-lite"/>
    </source>
</evidence>
<protein>
    <submittedName>
        <fullName evidence="2">Uncharacterized protein</fullName>
    </submittedName>
</protein>
<evidence type="ECO:0000313" key="2">
    <source>
        <dbReference type="EMBL" id="WTZ13157.1"/>
    </source>
</evidence>
<feature type="region of interest" description="Disordered" evidence="1">
    <location>
        <begin position="1"/>
        <end position="21"/>
    </location>
</feature>
<name>A0AAU3I9B2_9ACTN</name>
<dbReference type="EMBL" id="CP109546">
    <property type="protein sequence ID" value="WTZ13157.1"/>
    <property type="molecule type" value="Genomic_DNA"/>
</dbReference>
<accession>A0AAU3I9B2</accession>
<dbReference type="AlphaFoldDB" id="A0AAU3I9B2"/>
<organism evidence="2">
    <name type="scientific">Streptomyces sp. NBC_01393</name>
    <dbReference type="NCBI Taxonomy" id="2903851"/>
    <lineage>
        <taxon>Bacteria</taxon>
        <taxon>Bacillati</taxon>
        <taxon>Actinomycetota</taxon>
        <taxon>Actinomycetes</taxon>
        <taxon>Kitasatosporales</taxon>
        <taxon>Streptomycetaceae</taxon>
        <taxon>Streptomyces</taxon>
    </lineage>
</organism>
<sequence>MTNPATPTTSPVQWTPGPSNPGAYNRLLAILFKPAQPANGLNTPGA</sequence>
<reference evidence="2" key="1">
    <citation type="submission" date="2022-10" db="EMBL/GenBank/DDBJ databases">
        <title>The complete genomes of actinobacterial strains from the NBC collection.</title>
        <authorList>
            <person name="Joergensen T.S."/>
            <person name="Alvarez Arevalo M."/>
            <person name="Sterndorff E.B."/>
            <person name="Faurdal D."/>
            <person name="Vuksanovic O."/>
            <person name="Mourched A.-S."/>
            <person name="Charusanti P."/>
            <person name="Shaw S."/>
            <person name="Blin K."/>
            <person name="Weber T."/>
        </authorList>
    </citation>
    <scope>NUCLEOTIDE SEQUENCE</scope>
    <source>
        <strain evidence="2">NBC_01393</strain>
    </source>
</reference>
<gene>
    <name evidence="2" type="ORF">OG699_37480</name>
</gene>
<feature type="compositionally biased region" description="Polar residues" evidence="1">
    <location>
        <begin position="1"/>
        <end position="17"/>
    </location>
</feature>
<proteinExistence type="predicted"/>